<accession>A0A9E6MHF2</accession>
<organism evidence="1 2">
    <name type="scientific">Rickettsia tillamookensis</name>
    <dbReference type="NCBI Taxonomy" id="2761623"/>
    <lineage>
        <taxon>Bacteria</taxon>
        <taxon>Pseudomonadati</taxon>
        <taxon>Pseudomonadota</taxon>
        <taxon>Alphaproteobacteria</taxon>
        <taxon>Rickettsiales</taxon>
        <taxon>Rickettsiaceae</taxon>
        <taxon>Rickettsieae</taxon>
        <taxon>Rickettsia</taxon>
        <taxon>spotted fever group</taxon>
    </lineage>
</organism>
<protein>
    <submittedName>
        <fullName evidence="1">Uncharacterized protein</fullName>
    </submittedName>
</protein>
<keyword evidence="2" id="KW-1185">Reference proteome</keyword>
<dbReference type="Proteomes" id="UP000595296">
    <property type="component" value="Chromosome"/>
</dbReference>
<evidence type="ECO:0000313" key="1">
    <source>
        <dbReference type="EMBL" id="QQV74805.1"/>
    </source>
</evidence>
<sequence>MPNYTNYIMLQNITHILFCFQELLFHFIKDSHPHLLSIGCGCSPLKIKFNSRNHLSILPIELQKLATSFYKSFGSHVLSIRSTPRLVDSLLFLKLIFVYVVYNRRTNTLRSKLCRKYIFL</sequence>
<gene>
    <name evidence="1" type="ORF">H6P87_00346</name>
</gene>
<dbReference type="EMBL" id="CP060138">
    <property type="protein sequence ID" value="QQV74805.1"/>
    <property type="molecule type" value="Genomic_DNA"/>
</dbReference>
<name>A0A9E6MHF2_9RICK</name>
<evidence type="ECO:0000313" key="2">
    <source>
        <dbReference type="Proteomes" id="UP000595296"/>
    </source>
</evidence>
<proteinExistence type="predicted"/>
<reference evidence="1 2" key="1">
    <citation type="journal article" date="2021" name="Int. J. Syst. Evol. Microbiol.">
        <title>Characterization of a novel transitional group Rickettsia species (Rickettsia tillamookensis sp. nov.) from the western black-legged tick, Ixodes pacificus.</title>
        <authorList>
            <person name="Gauthier D.T."/>
            <person name="Karpathy S.E."/>
            <person name="Grizzard S.L."/>
            <person name="Batra D."/>
            <person name="Rowe L.A."/>
            <person name="Paddock C.D."/>
        </authorList>
    </citation>
    <scope>NUCLEOTIDE SEQUENCE [LARGE SCALE GENOMIC DNA]</scope>
    <source>
        <strain evidence="1 2">Tillamook 23</strain>
    </source>
</reference>